<sequence>MTRPLEYAFCYCEENVYKFLETISTLNDIFDRSCAVFMTSFCCRPCDEVLNEWTSVVPYRPYESSELEKDLIVWDYHVIALVRATHSDKWYVVDQDSKLPPTEDAELGSLAPHCIDLHTYVTQVLFFDTAARHSVCSELAELLNRVRYRVVEREDYLSFLRSDRSHMQKAPGVYRAKPPPWPSVSGSSASVGDEVKRRAEAVLSALPSNLRANNLVCFINAADTSIPGVVMDRHSFEDFFL</sequence>
<organism evidence="10 11">
    <name type="scientific">Leishmania enriettii</name>
    <dbReference type="NCBI Taxonomy" id="5663"/>
    <lineage>
        <taxon>Eukaryota</taxon>
        <taxon>Discoba</taxon>
        <taxon>Euglenozoa</taxon>
        <taxon>Kinetoplastea</taxon>
        <taxon>Metakinetoplastina</taxon>
        <taxon>Trypanosomatida</taxon>
        <taxon>Trypanosomatidae</taxon>
        <taxon>Leishmaniinae</taxon>
        <taxon>Leishmania</taxon>
    </lineage>
</organism>
<reference evidence="10 11" key="1">
    <citation type="submission" date="2021-02" db="EMBL/GenBank/DDBJ databases">
        <title>Leishmania (Mundinia) enrietti genome sequencing and assembly.</title>
        <authorList>
            <person name="Almutairi H."/>
            <person name="Gatherer D."/>
        </authorList>
    </citation>
    <scope>NUCLEOTIDE SEQUENCE [LARGE SCALE GENOMIC DNA]</scope>
    <source>
        <strain evidence="10">CUR178</strain>
    </source>
</reference>
<dbReference type="EMBL" id="JAFHKP010000032">
    <property type="protein sequence ID" value="KAG5471125.1"/>
    <property type="molecule type" value="Genomic_DNA"/>
</dbReference>
<comment type="caution">
    <text evidence="10">The sequence shown here is derived from an EMBL/GenBank/DDBJ whole genome shotgun (WGS) entry which is preliminary data.</text>
</comment>
<evidence type="ECO:0000313" key="10">
    <source>
        <dbReference type="EMBL" id="KAG5471125.1"/>
    </source>
</evidence>
<dbReference type="Proteomes" id="UP000674179">
    <property type="component" value="Chromosome 32"/>
</dbReference>
<comment type="similarity">
    <text evidence="1 8">Belongs to the NTAQ1 family.</text>
</comment>
<proteinExistence type="inferred from homology"/>
<dbReference type="GO" id="GO:0008418">
    <property type="term" value="F:protein-N-terminal asparagine amidohydrolase activity"/>
    <property type="evidence" value="ECO:0007669"/>
    <property type="project" value="UniProtKB-UniRule"/>
</dbReference>
<dbReference type="InterPro" id="IPR039733">
    <property type="entry name" value="NTAQ1"/>
</dbReference>
<evidence type="ECO:0000256" key="3">
    <source>
        <dbReference type="ARBA" id="ARBA00012718"/>
    </source>
</evidence>
<dbReference type="RefSeq" id="XP_067690295.1">
    <property type="nucleotide sequence ID" value="XM_067834192.1"/>
</dbReference>
<evidence type="ECO:0000313" key="11">
    <source>
        <dbReference type="Proteomes" id="UP000674179"/>
    </source>
</evidence>
<dbReference type="Gene3D" id="3.10.620.10">
    <property type="entry name" value="Protein N-terminal glutamine amidohydrolase, alpha beta roll"/>
    <property type="match status" value="1"/>
</dbReference>
<gene>
    <name evidence="10" type="ORF">CUR178_02436</name>
</gene>
<dbReference type="GO" id="GO:0070773">
    <property type="term" value="F:protein-N-terminal glutamine amidohydrolase activity"/>
    <property type="evidence" value="ECO:0007669"/>
    <property type="project" value="UniProtKB-UniRule"/>
</dbReference>
<dbReference type="OrthoDB" id="191192at2759"/>
<evidence type="ECO:0000256" key="1">
    <source>
        <dbReference type="ARBA" id="ARBA00008985"/>
    </source>
</evidence>
<dbReference type="Pfam" id="PF09764">
    <property type="entry name" value="Nt_Gln_amidase"/>
    <property type="match status" value="1"/>
</dbReference>
<accession>A0A836KHQ0</accession>
<evidence type="ECO:0000256" key="6">
    <source>
        <dbReference type="ARBA" id="ARBA00029677"/>
    </source>
</evidence>
<evidence type="ECO:0000256" key="5">
    <source>
        <dbReference type="ARBA" id="ARBA00022801"/>
    </source>
</evidence>
<comment type="subunit">
    <text evidence="2 8">Monomer.</text>
</comment>
<evidence type="ECO:0000256" key="4">
    <source>
        <dbReference type="ARBA" id="ARBA00021247"/>
    </source>
</evidence>
<comment type="function">
    <text evidence="8">Mediates the side-chain deamidation of N-terminal glutamine residues to glutamate, an important step in N-end rule pathway of protein degradation. Conversion of the resulting N-terminal glutamine to glutamate renders the protein susceptible to arginylation, polyubiquitination and degradation as specified by the N-end rule. Does not act on substrates with internal or C-terminal glutamine and does not act on non-glutamine residues in any position.</text>
</comment>
<dbReference type="InterPro" id="IPR037132">
    <property type="entry name" value="N_Gln_amidohydro_ab_roll_sf"/>
</dbReference>
<dbReference type="EC" id="3.5.1.122" evidence="3 8"/>
<dbReference type="PANTHER" id="PTHR13035:SF0">
    <property type="entry name" value="PROTEIN N-TERMINAL GLUTAMINE AMIDOHYDROLASE"/>
    <property type="match status" value="1"/>
</dbReference>
<protein>
    <recommendedName>
        <fullName evidence="4 8">Protein N-terminal glutamine amidohydrolase</fullName>
        <ecNumber evidence="3 8">3.5.1.122</ecNumber>
    </recommendedName>
    <alternativeName>
        <fullName evidence="6 8">Protein NH2-terminal glutamine deamidase</fullName>
    </alternativeName>
</protein>
<keyword evidence="5 8" id="KW-0378">Hydrolase</keyword>
<evidence type="ECO:0000256" key="8">
    <source>
        <dbReference type="RuleBase" id="RU367082"/>
    </source>
</evidence>
<name>A0A836KHQ0_LEIEN</name>
<evidence type="ECO:0000259" key="9">
    <source>
        <dbReference type="Pfam" id="PF09764"/>
    </source>
</evidence>
<evidence type="ECO:0000256" key="7">
    <source>
        <dbReference type="ARBA" id="ARBA00048768"/>
    </source>
</evidence>
<dbReference type="KEGG" id="lenr:94169702"/>
<dbReference type="PANTHER" id="PTHR13035">
    <property type="entry name" value="PROTEIN N-TERMINAL GLUTAMINE AMIDOHYDROLASE"/>
    <property type="match status" value="1"/>
</dbReference>
<feature type="domain" description="Protein N-terminal glutamine amidohydrolase alpha beta roll" evidence="9">
    <location>
        <begin position="7"/>
        <end position="240"/>
    </location>
</feature>
<comment type="catalytic activity">
    <reaction evidence="7 8">
        <text>N-terminal L-glutaminyl-[protein] + H2O = N-terminal L-glutamyl-[protein] + NH4(+)</text>
        <dbReference type="Rhea" id="RHEA:50680"/>
        <dbReference type="Rhea" id="RHEA-COMP:12668"/>
        <dbReference type="Rhea" id="RHEA-COMP:12777"/>
        <dbReference type="ChEBI" id="CHEBI:15377"/>
        <dbReference type="ChEBI" id="CHEBI:28938"/>
        <dbReference type="ChEBI" id="CHEBI:64721"/>
        <dbReference type="ChEBI" id="CHEBI:64722"/>
        <dbReference type="EC" id="3.5.1.122"/>
    </reaction>
</comment>
<keyword evidence="11" id="KW-1185">Reference proteome</keyword>
<dbReference type="GO" id="GO:0005634">
    <property type="term" value="C:nucleus"/>
    <property type="evidence" value="ECO:0007669"/>
    <property type="project" value="TreeGrafter"/>
</dbReference>
<dbReference type="AlphaFoldDB" id="A0A836KHQ0"/>
<dbReference type="GO" id="GO:0005829">
    <property type="term" value="C:cytosol"/>
    <property type="evidence" value="ECO:0007669"/>
    <property type="project" value="TreeGrafter"/>
</dbReference>
<dbReference type="GeneID" id="94169702"/>
<evidence type="ECO:0000256" key="2">
    <source>
        <dbReference type="ARBA" id="ARBA00011245"/>
    </source>
</evidence>
<dbReference type="InterPro" id="IPR023128">
    <property type="entry name" value="Prot_N_Gln_amidohydro_ab_roll"/>
</dbReference>